<feature type="region of interest" description="Disordered" evidence="1">
    <location>
        <begin position="1"/>
        <end position="32"/>
    </location>
</feature>
<accession>A0AAD6QXM9</accession>
<dbReference type="AlphaFoldDB" id="A0AAD6QXM9"/>
<keyword evidence="3" id="KW-1185">Reference proteome</keyword>
<proteinExistence type="predicted"/>
<evidence type="ECO:0000313" key="2">
    <source>
        <dbReference type="EMBL" id="KAJ6998571.1"/>
    </source>
</evidence>
<dbReference type="EMBL" id="JAQIZT010000005">
    <property type="protein sequence ID" value="KAJ6998571.1"/>
    <property type="molecule type" value="Genomic_DNA"/>
</dbReference>
<name>A0AAD6QXM9_9ROSI</name>
<dbReference type="Proteomes" id="UP001164929">
    <property type="component" value="Chromosome 5"/>
</dbReference>
<feature type="compositionally biased region" description="Basic and acidic residues" evidence="1">
    <location>
        <begin position="1"/>
        <end position="14"/>
    </location>
</feature>
<evidence type="ECO:0000313" key="3">
    <source>
        <dbReference type="Proteomes" id="UP001164929"/>
    </source>
</evidence>
<reference evidence="2" key="1">
    <citation type="journal article" date="2023" name="Mol. Ecol. Resour.">
        <title>Chromosome-level genome assembly of a triploid poplar Populus alba 'Berolinensis'.</title>
        <authorList>
            <person name="Chen S."/>
            <person name="Yu Y."/>
            <person name="Wang X."/>
            <person name="Wang S."/>
            <person name="Zhang T."/>
            <person name="Zhou Y."/>
            <person name="He R."/>
            <person name="Meng N."/>
            <person name="Wang Y."/>
            <person name="Liu W."/>
            <person name="Liu Z."/>
            <person name="Liu J."/>
            <person name="Guo Q."/>
            <person name="Huang H."/>
            <person name="Sederoff R.R."/>
            <person name="Wang G."/>
            <person name="Qu G."/>
            <person name="Chen S."/>
        </authorList>
    </citation>
    <scope>NUCLEOTIDE SEQUENCE</scope>
    <source>
        <strain evidence="2">SC-2020</strain>
    </source>
</reference>
<gene>
    <name evidence="2" type="ORF">NC653_014672</name>
</gene>
<protein>
    <submittedName>
        <fullName evidence="2">Uncharacterized protein</fullName>
    </submittedName>
</protein>
<organism evidence="2 3">
    <name type="scientific">Populus alba x Populus x berolinensis</name>
    <dbReference type="NCBI Taxonomy" id="444605"/>
    <lineage>
        <taxon>Eukaryota</taxon>
        <taxon>Viridiplantae</taxon>
        <taxon>Streptophyta</taxon>
        <taxon>Embryophyta</taxon>
        <taxon>Tracheophyta</taxon>
        <taxon>Spermatophyta</taxon>
        <taxon>Magnoliopsida</taxon>
        <taxon>eudicotyledons</taxon>
        <taxon>Gunneridae</taxon>
        <taxon>Pentapetalae</taxon>
        <taxon>rosids</taxon>
        <taxon>fabids</taxon>
        <taxon>Malpighiales</taxon>
        <taxon>Salicaceae</taxon>
        <taxon>Saliceae</taxon>
        <taxon>Populus</taxon>
    </lineage>
</organism>
<comment type="caution">
    <text evidence="2">The sequence shown here is derived from an EMBL/GenBank/DDBJ whole genome shotgun (WGS) entry which is preliminary data.</text>
</comment>
<sequence>MNNQLERDGEEHGNGARTSQPRPSKQHKINYAHHVKQRGQLEGFVTLTKEKYIPYHVSYLSFVTASQLPCHISDNLGINMTNLSIF</sequence>
<evidence type="ECO:0000256" key="1">
    <source>
        <dbReference type="SAM" id="MobiDB-lite"/>
    </source>
</evidence>